<dbReference type="GO" id="GO:0071949">
    <property type="term" value="F:FAD binding"/>
    <property type="evidence" value="ECO:0007669"/>
    <property type="project" value="InterPro"/>
</dbReference>
<dbReference type="OrthoDB" id="2151789at2759"/>
<dbReference type="Gene3D" id="3.30.465.10">
    <property type="match status" value="1"/>
</dbReference>
<accession>A0A8H4W1G2</accession>
<dbReference type="Proteomes" id="UP000566819">
    <property type="component" value="Unassembled WGS sequence"/>
</dbReference>
<name>A0A8H4W1G2_9HELO</name>
<dbReference type="AlphaFoldDB" id="A0A8H4W1G2"/>
<protein>
    <recommendedName>
        <fullName evidence="5">FAD-binding PCMH-type domain-containing protein</fullName>
    </recommendedName>
</protein>
<keyword evidence="7" id="KW-1185">Reference proteome</keyword>
<dbReference type="EMBL" id="JAAMPI010000949">
    <property type="protein sequence ID" value="KAF4627554.1"/>
    <property type="molecule type" value="Genomic_DNA"/>
</dbReference>
<dbReference type="PANTHER" id="PTHR42973:SF22">
    <property type="entry name" value="FAD-BINDING PCMH-TYPE DOMAIN-CONTAINING PROTEIN-RELATED"/>
    <property type="match status" value="1"/>
</dbReference>
<proteinExistence type="inferred from homology"/>
<evidence type="ECO:0000256" key="2">
    <source>
        <dbReference type="ARBA" id="ARBA00022630"/>
    </source>
</evidence>
<dbReference type="InterPro" id="IPR006094">
    <property type="entry name" value="Oxid_FAD_bind_N"/>
</dbReference>
<comment type="similarity">
    <text evidence="1">Belongs to the oxygen-dependent FAD-linked oxidoreductase family.</text>
</comment>
<comment type="caution">
    <text evidence="6">The sequence shown here is derived from an EMBL/GenBank/DDBJ whole genome shotgun (WGS) entry which is preliminary data.</text>
</comment>
<dbReference type="InterPro" id="IPR036318">
    <property type="entry name" value="FAD-bd_PCMH-like_sf"/>
</dbReference>
<dbReference type="InterPro" id="IPR016169">
    <property type="entry name" value="FAD-bd_PCMH_sub2"/>
</dbReference>
<dbReference type="Pfam" id="PF01565">
    <property type="entry name" value="FAD_binding_4"/>
    <property type="match status" value="1"/>
</dbReference>
<keyword evidence="3" id="KW-0274">FAD</keyword>
<dbReference type="SUPFAM" id="SSF56176">
    <property type="entry name" value="FAD-binding/transporter-associated domain-like"/>
    <property type="match status" value="1"/>
</dbReference>
<evidence type="ECO:0000313" key="7">
    <source>
        <dbReference type="Proteomes" id="UP000566819"/>
    </source>
</evidence>
<keyword evidence="2" id="KW-0285">Flavoprotein</keyword>
<feature type="domain" description="FAD-binding PCMH-type" evidence="5">
    <location>
        <begin position="66"/>
        <end position="241"/>
    </location>
</feature>
<evidence type="ECO:0000313" key="6">
    <source>
        <dbReference type="EMBL" id="KAF4627554.1"/>
    </source>
</evidence>
<gene>
    <name evidence="6" type="ORF">G7Y89_g10599</name>
</gene>
<sequence length="509" mass="54828">MTDILKSGLRRVRDFWCSPKVISPKDSVVRSASSNLTQTLGHDKVALRGTIKYAESLNSYYSAQERHISPICVVQPSTAEDVSKFITEIAALNTEGKPTVSFAIRAGGHMIQGGAANIENGITLDLSKMNSVTVAEEVISIEPGARWGNVYKTLSALGLSTPGGRVADVGVGGYLIGGGISFFSPRKGFGCDSILNFEVVLANGTLVSANKDENHDLFLALKGGSNNFGVVVRFDIQGFSQGDFLGGSLICPFSTLPDHITAISDLTASPNYDPYASVMVTLSWDRLLGFLIQDSLVHTSGTSTKEDPPPSLQPFLDIEHSISTMRHGSVADFGTELKIASDIFEGKESLYATVTVKNDREFLASISASWKTMVETLALEPSLLLANMVFEPLPTVITSKSAGLGGNSLGLQEEKDNLVVILFIYSWASEHDSTGTIAAAEKFVRDVDNEAKEKGFGSKFTYLNYASAWQDPIDGLGEEMKSRLRKASEKYDPQGMFQKAVPGGFKLFA</sequence>
<organism evidence="6 7">
    <name type="scientific">Cudoniella acicularis</name>
    <dbReference type="NCBI Taxonomy" id="354080"/>
    <lineage>
        <taxon>Eukaryota</taxon>
        <taxon>Fungi</taxon>
        <taxon>Dikarya</taxon>
        <taxon>Ascomycota</taxon>
        <taxon>Pezizomycotina</taxon>
        <taxon>Leotiomycetes</taxon>
        <taxon>Helotiales</taxon>
        <taxon>Tricladiaceae</taxon>
        <taxon>Cudoniella</taxon>
    </lineage>
</organism>
<reference evidence="6 7" key="1">
    <citation type="submission" date="2020-03" db="EMBL/GenBank/DDBJ databases">
        <title>Draft Genome Sequence of Cudoniella acicularis.</title>
        <authorList>
            <person name="Buettner E."/>
            <person name="Kellner H."/>
        </authorList>
    </citation>
    <scope>NUCLEOTIDE SEQUENCE [LARGE SCALE GENOMIC DNA]</scope>
    <source>
        <strain evidence="6 7">DSM 108380</strain>
    </source>
</reference>
<dbReference type="PANTHER" id="PTHR42973">
    <property type="entry name" value="BINDING OXIDOREDUCTASE, PUTATIVE (AFU_ORTHOLOGUE AFUA_1G17690)-RELATED"/>
    <property type="match status" value="1"/>
</dbReference>
<evidence type="ECO:0000256" key="3">
    <source>
        <dbReference type="ARBA" id="ARBA00022827"/>
    </source>
</evidence>
<evidence type="ECO:0000256" key="1">
    <source>
        <dbReference type="ARBA" id="ARBA00005466"/>
    </source>
</evidence>
<evidence type="ECO:0000259" key="5">
    <source>
        <dbReference type="PROSITE" id="PS51387"/>
    </source>
</evidence>
<dbReference type="InterPro" id="IPR016166">
    <property type="entry name" value="FAD-bd_PCMH"/>
</dbReference>
<dbReference type="GO" id="GO:0016491">
    <property type="term" value="F:oxidoreductase activity"/>
    <property type="evidence" value="ECO:0007669"/>
    <property type="project" value="UniProtKB-KW"/>
</dbReference>
<dbReference type="InterPro" id="IPR050416">
    <property type="entry name" value="FAD-linked_Oxidoreductase"/>
</dbReference>
<evidence type="ECO:0000256" key="4">
    <source>
        <dbReference type="ARBA" id="ARBA00023002"/>
    </source>
</evidence>
<keyword evidence="4" id="KW-0560">Oxidoreductase</keyword>
<dbReference type="PROSITE" id="PS51387">
    <property type="entry name" value="FAD_PCMH"/>
    <property type="match status" value="1"/>
</dbReference>